<evidence type="ECO:0000313" key="2">
    <source>
        <dbReference type="Proteomes" id="UP001303046"/>
    </source>
</evidence>
<evidence type="ECO:0000313" key="1">
    <source>
        <dbReference type="EMBL" id="KAK6756456.1"/>
    </source>
</evidence>
<accession>A0ABR1E1C2</accession>
<keyword evidence="2" id="KW-1185">Reference proteome</keyword>
<proteinExistence type="predicted"/>
<reference evidence="1 2" key="1">
    <citation type="submission" date="2023-08" db="EMBL/GenBank/DDBJ databases">
        <title>A Necator americanus chromosomal reference genome.</title>
        <authorList>
            <person name="Ilik V."/>
            <person name="Petrzelkova K.J."/>
            <person name="Pardy F."/>
            <person name="Fuh T."/>
            <person name="Niatou-Singa F.S."/>
            <person name="Gouil Q."/>
            <person name="Baker L."/>
            <person name="Ritchie M.E."/>
            <person name="Jex A.R."/>
            <person name="Gazzola D."/>
            <person name="Li H."/>
            <person name="Toshio Fujiwara R."/>
            <person name="Zhan B."/>
            <person name="Aroian R.V."/>
            <person name="Pafco B."/>
            <person name="Schwarz E.M."/>
        </authorList>
    </citation>
    <scope>NUCLEOTIDE SEQUENCE [LARGE SCALE GENOMIC DNA]</scope>
    <source>
        <strain evidence="1 2">Aroian</strain>
        <tissue evidence="1">Whole animal</tissue>
    </source>
</reference>
<organism evidence="1 2">
    <name type="scientific">Necator americanus</name>
    <name type="common">Human hookworm</name>
    <dbReference type="NCBI Taxonomy" id="51031"/>
    <lineage>
        <taxon>Eukaryota</taxon>
        <taxon>Metazoa</taxon>
        <taxon>Ecdysozoa</taxon>
        <taxon>Nematoda</taxon>
        <taxon>Chromadorea</taxon>
        <taxon>Rhabditida</taxon>
        <taxon>Rhabditina</taxon>
        <taxon>Rhabditomorpha</taxon>
        <taxon>Strongyloidea</taxon>
        <taxon>Ancylostomatidae</taxon>
        <taxon>Bunostominae</taxon>
        <taxon>Necator</taxon>
    </lineage>
</organism>
<comment type="caution">
    <text evidence="1">The sequence shown here is derived from an EMBL/GenBank/DDBJ whole genome shotgun (WGS) entry which is preliminary data.</text>
</comment>
<gene>
    <name evidence="1" type="primary">Necator_chrV.g19501</name>
    <name evidence="1" type="ORF">RB195_014709</name>
</gene>
<sequence length="150" mass="17630">MCVQGTVLSTFGAGRSLEENRGHGQIYVAFSRVRTPVGLKVDTLHASMKRIAYDEVLAKIIMRMERPNKIFQCTAERIVLSFQRWALYFTFSRFSFISRSGRWQKKIIEYLPRLQFLEKFGCIVEFLEGFLCAKLREKEYFCYFLLLVPC</sequence>
<dbReference type="EMBL" id="JAVFWL010000005">
    <property type="protein sequence ID" value="KAK6756456.1"/>
    <property type="molecule type" value="Genomic_DNA"/>
</dbReference>
<name>A0ABR1E1C2_NECAM</name>
<protein>
    <submittedName>
        <fullName evidence="1">Uncharacterized protein</fullName>
    </submittedName>
</protein>
<dbReference type="Proteomes" id="UP001303046">
    <property type="component" value="Unassembled WGS sequence"/>
</dbReference>